<organism evidence="2 3">
    <name type="scientific">Thioalkalivibrio paradoxus ARh 1</name>
    <dbReference type="NCBI Taxonomy" id="713585"/>
    <lineage>
        <taxon>Bacteria</taxon>
        <taxon>Pseudomonadati</taxon>
        <taxon>Pseudomonadota</taxon>
        <taxon>Gammaproteobacteria</taxon>
        <taxon>Chromatiales</taxon>
        <taxon>Ectothiorhodospiraceae</taxon>
        <taxon>Thioalkalivibrio</taxon>
    </lineage>
</organism>
<reference evidence="2 3" key="1">
    <citation type="submission" date="2013-12" db="EMBL/GenBank/DDBJ databases">
        <authorList>
            <consortium name="DOE Joint Genome Institute"/>
            <person name="Muyzer G."/>
            <person name="Huntemann M."/>
            <person name="Han J."/>
            <person name="Chen A."/>
            <person name="Kyrpides N."/>
            <person name="Mavromatis K."/>
            <person name="Markowitz V."/>
            <person name="Palaniappan K."/>
            <person name="Ivanova N."/>
            <person name="Schaumberg A."/>
            <person name="Pati A."/>
            <person name="Liolios K."/>
            <person name="Nordberg H.P."/>
            <person name="Cantor M.N."/>
            <person name="Hua S.X."/>
            <person name="Woyke T."/>
        </authorList>
    </citation>
    <scope>NUCLEOTIDE SEQUENCE [LARGE SCALE GENOMIC DNA]</scope>
    <source>
        <strain evidence="2 3">ARh 1</strain>
    </source>
</reference>
<dbReference type="KEGG" id="tti:THITH_08535"/>
<evidence type="ECO:0000313" key="2">
    <source>
        <dbReference type="EMBL" id="AHF00078.1"/>
    </source>
</evidence>
<evidence type="ECO:0000256" key="1">
    <source>
        <dbReference type="SAM" id="MobiDB-lite"/>
    </source>
</evidence>
<feature type="region of interest" description="Disordered" evidence="1">
    <location>
        <begin position="29"/>
        <end position="52"/>
    </location>
</feature>
<keyword evidence="3" id="KW-1185">Reference proteome</keyword>
<dbReference type="EMBL" id="CP007029">
    <property type="protein sequence ID" value="AHF00078.1"/>
    <property type="molecule type" value="Genomic_DNA"/>
</dbReference>
<evidence type="ECO:0000313" key="3">
    <source>
        <dbReference type="Proteomes" id="UP000005289"/>
    </source>
</evidence>
<name>W0DS26_9GAMM</name>
<dbReference type="Proteomes" id="UP000005289">
    <property type="component" value="Chromosome"/>
</dbReference>
<sequence length="52" mass="6134">MSENPPPWFHVFIVLQVWASMRPRRTNARRMRPANLGLHRPQGIGVDGRRRD</sequence>
<gene>
    <name evidence="2" type="ORF">THITH_08535</name>
</gene>
<dbReference type="AlphaFoldDB" id="W0DS26"/>
<proteinExistence type="predicted"/>
<protein>
    <submittedName>
        <fullName evidence="2">Uncharacterized protein</fullName>
    </submittedName>
</protein>
<accession>W0DS26</accession>
<dbReference type="HOGENOM" id="CLU_3085819_0_0_6"/>